<gene>
    <name evidence="1" type="ORF">GCM10010412_099380</name>
</gene>
<evidence type="ECO:0000313" key="1">
    <source>
        <dbReference type="EMBL" id="GAA2701553.1"/>
    </source>
</evidence>
<dbReference type="Proteomes" id="UP001501666">
    <property type="component" value="Unassembled WGS sequence"/>
</dbReference>
<dbReference type="EMBL" id="BAAATE010000069">
    <property type="protein sequence ID" value="GAA2701553.1"/>
    <property type="molecule type" value="Genomic_DNA"/>
</dbReference>
<sequence length="49" mass="5074">MSVAGIVAAATWVFAEAGAGATTGARRRAVDRKVASNRRILGMGQLRMA</sequence>
<name>A0ABP6FUM6_9ACTN</name>
<organism evidence="1 2">
    <name type="scientific">Nonomuraea recticatena</name>
    <dbReference type="NCBI Taxonomy" id="46178"/>
    <lineage>
        <taxon>Bacteria</taxon>
        <taxon>Bacillati</taxon>
        <taxon>Actinomycetota</taxon>
        <taxon>Actinomycetes</taxon>
        <taxon>Streptosporangiales</taxon>
        <taxon>Streptosporangiaceae</taxon>
        <taxon>Nonomuraea</taxon>
    </lineage>
</organism>
<proteinExistence type="predicted"/>
<evidence type="ECO:0000313" key="2">
    <source>
        <dbReference type="Proteomes" id="UP001501666"/>
    </source>
</evidence>
<comment type="caution">
    <text evidence="1">The sequence shown here is derived from an EMBL/GenBank/DDBJ whole genome shotgun (WGS) entry which is preliminary data.</text>
</comment>
<dbReference type="RefSeq" id="WP_379504393.1">
    <property type="nucleotide sequence ID" value="NZ_JBHTEV010000001.1"/>
</dbReference>
<reference evidence="2" key="1">
    <citation type="journal article" date="2019" name="Int. J. Syst. Evol. Microbiol.">
        <title>The Global Catalogue of Microorganisms (GCM) 10K type strain sequencing project: providing services to taxonomists for standard genome sequencing and annotation.</title>
        <authorList>
            <consortium name="The Broad Institute Genomics Platform"/>
            <consortium name="The Broad Institute Genome Sequencing Center for Infectious Disease"/>
            <person name="Wu L."/>
            <person name="Ma J."/>
        </authorList>
    </citation>
    <scope>NUCLEOTIDE SEQUENCE [LARGE SCALE GENOMIC DNA]</scope>
    <source>
        <strain evidence="2">JCM 6835</strain>
    </source>
</reference>
<accession>A0ABP6FUM6</accession>
<keyword evidence="2" id="KW-1185">Reference proteome</keyword>
<protein>
    <submittedName>
        <fullName evidence="1">Uncharacterized protein</fullName>
    </submittedName>
</protein>